<dbReference type="Proteomes" id="UP001516588">
    <property type="component" value="Unassembled WGS sequence"/>
</dbReference>
<organism evidence="4 5">
    <name type="scientific">Gallibacter intestinalis</name>
    <dbReference type="NCBI Taxonomy" id="2779356"/>
    <lineage>
        <taxon>Bacteria</taxon>
        <taxon>Bacillati</taxon>
        <taxon>Bacillota</taxon>
        <taxon>Clostridia</taxon>
        <taxon>Eubacteriales</taxon>
        <taxon>Eubacteriaceae</taxon>
        <taxon>Gallibacter</taxon>
    </lineage>
</organism>
<keyword evidence="5" id="KW-1185">Reference proteome</keyword>
<name>A0ABR9QWS9_9FIRM</name>
<gene>
    <name evidence="4" type="ORF">INF20_03505</name>
</gene>
<sequence>MKLLTYRHGRQERTGYLSEDETKIIDLKDIGIDNSSMNELIETLSLEELLDLREEAKKNGTEERALEKAISLADVKLLSPIPRPRQDVICLGINYAAHAEESARYKKEAFNRETYPIYFAKRVNEAVADGDPVDAHSDMFKNLDYEAELAVIIGKSKKDTGICRNVKGEDASKHIFGYTILNDISAREIQTRHKQWYFGKSLDAFTPIGPWIVTADEIAYPPELAIRSYVNGELRQDSNTNLLINDIDYIIEELSQGMTLLPASIISTGTPAGVGMGFEPPKFMKPGDVVTCEIEKIGKITNPIEDMK</sequence>
<reference evidence="4 5" key="1">
    <citation type="submission" date="2020-10" db="EMBL/GenBank/DDBJ databases">
        <title>ChiBAC.</title>
        <authorList>
            <person name="Zenner C."/>
            <person name="Hitch T.C.A."/>
            <person name="Clavel T."/>
        </authorList>
    </citation>
    <scope>NUCLEOTIDE SEQUENCE [LARGE SCALE GENOMIC DNA]</scope>
    <source>
        <strain evidence="4 5">DSM 108706</strain>
    </source>
</reference>
<dbReference type="PANTHER" id="PTHR42796">
    <property type="entry name" value="FUMARYLACETOACETATE HYDROLASE DOMAIN-CONTAINING PROTEIN 2A-RELATED"/>
    <property type="match status" value="1"/>
</dbReference>
<protein>
    <submittedName>
        <fullName evidence="4">Fumarylacetoacetate hydrolase family protein</fullName>
    </submittedName>
</protein>
<dbReference type="Gene3D" id="3.90.850.10">
    <property type="entry name" value="Fumarylacetoacetase-like, C-terminal domain"/>
    <property type="match status" value="1"/>
</dbReference>
<dbReference type="RefSeq" id="WP_226385015.1">
    <property type="nucleotide sequence ID" value="NZ_JADCKA010000004.1"/>
</dbReference>
<keyword evidence="2" id="KW-0479">Metal-binding</keyword>
<dbReference type="InterPro" id="IPR051121">
    <property type="entry name" value="FAH"/>
</dbReference>
<dbReference type="PANTHER" id="PTHR42796:SF4">
    <property type="entry name" value="FUMARYLACETOACETATE HYDROLASE DOMAIN-CONTAINING PROTEIN 2A"/>
    <property type="match status" value="1"/>
</dbReference>
<evidence type="ECO:0000256" key="1">
    <source>
        <dbReference type="ARBA" id="ARBA00010211"/>
    </source>
</evidence>
<comment type="caution">
    <text evidence="4">The sequence shown here is derived from an EMBL/GenBank/DDBJ whole genome shotgun (WGS) entry which is preliminary data.</text>
</comment>
<dbReference type="InterPro" id="IPR011234">
    <property type="entry name" value="Fumarylacetoacetase-like_C"/>
</dbReference>
<dbReference type="InterPro" id="IPR036663">
    <property type="entry name" value="Fumarylacetoacetase_C_sf"/>
</dbReference>
<comment type="similarity">
    <text evidence="1">Belongs to the FAH family.</text>
</comment>
<proteinExistence type="inferred from homology"/>
<dbReference type="GO" id="GO:0016787">
    <property type="term" value="F:hydrolase activity"/>
    <property type="evidence" value="ECO:0007669"/>
    <property type="project" value="UniProtKB-KW"/>
</dbReference>
<keyword evidence="4" id="KW-0378">Hydrolase</keyword>
<dbReference type="Pfam" id="PF01557">
    <property type="entry name" value="FAA_hydrolase"/>
    <property type="match status" value="1"/>
</dbReference>
<evidence type="ECO:0000313" key="4">
    <source>
        <dbReference type="EMBL" id="MBE5035346.1"/>
    </source>
</evidence>
<dbReference type="SUPFAM" id="SSF56529">
    <property type="entry name" value="FAH"/>
    <property type="match status" value="1"/>
</dbReference>
<evidence type="ECO:0000256" key="2">
    <source>
        <dbReference type="ARBA" id="ARBA00022723"/>
    </source>
</evidence>
<dbReference type="EMBL" id="JADCKA010000004">
    <property type="protein sequence ID" value="MBE5035346.1"/>
    <property type="molecule type" value="Genomic_DNA"/>
</dbReference>
<evidence type="ECO:0000313" key="5">
    <source>
        <dbReference type="Proteomes" id="UP001516588"/>
    </source>
</evidence>
<feature type="domain" description="Fumarylacetoacetase-like C-terminal" evidence="3">
    <location>
        <begin position="88"/>
        <end position="304"/>
    </location>
</feature>
<accession>A0ABR9QWS9</accession>
<evidence type="ECO:0000259" key="3">
    <source>
        <dbReference type="Pfam" id="PF01557"/>
    </source>
</evidence>